<dbReference type="EMBL" id="NRRV01000086">
    <property type="protein sequence ID" value="MBK1633443.1"/>
    <property type="molecule type" value="Genomic_DNA"/>
</dbReference>
<feature type="compositionally biased region" description="Basic and acidic residues" evidence="1">
    <location>
        <begin position="143"/>
        <end position="155"/>
    </location>
</feature>
<sequence>MSATMTAPPSGSAGPHRASRHPKPRRRLRALLLAVGWTATCALAQAPQPDGADTTATGPIPAAGDPAQLPQRPADPLTAALPAGSIIAFVPAASGYAGTGADLRDWLAERGWAICDGTRGTPDLRGQMLLGTTDPVTVGQRLGSRDHDHRVRGESDAPVMRNRHTPTGRGPLKHLPDDRHRHGLNVSTDRSEHLPPSTRVLFIMKLL</sequence>
<evidence type="ECO:0000313" key="2">
    <source>
        <dbReference type="EMBL" id="MBK1633443.1"/>
    </source>
</evidence>
<evidence type="ECO:0000256" key="1">
    <source>
        <dbReference type="SAM" id="MobiDB-lite"/>
    </source>
</evidence>
<protein>
    <recommendedName>
        <fullName evidence="4">Tail fiber protein</fullName>
    </recommendedName>
</protein>
<evidence type="ECO:0008006" key="4">
    <source>
        <dbReference type="Google" id="ProtNLM"/>
    </source>
</evidence>
<feature type="region of interest" description="Disordered" evidence="1">
    <location>
        <begin position="136"/>
        <end position="179"/>
    </location>
</feature>
<reference evidence="2 3" key="1">
    <citation type="journal article" date="2020" name="Microorganisms">
        <title>Osmotic Adaptation and Compatible Solute Biosynthesis of Phototrophic Bacteria as Revealed from Genome Analyses.</title>
        <authorList>
            <person name="Imhoff J.F."/>
            <person name="Rahn T."/>
            <person name="Kunzel S."/>
            <person name="Keller A."/>
            <person name="Neulinger S.C."/>
        </authorList>
    </citation>
    <scope>NUCLEOTIDE SEQUENCE [LARGE SCALE GENOMIC DNA]</scope>
    <source>
        <strain evidence="2 3">DSM 6210</strain>
    </source>
</reference>
<feature type="region of interest" description="Disordered" evidence="1">
    <location>
        <begin position="46"/>
        <end position="76"/>
    </location>
</feature>
<gene>
    <name evidence="2" type="ORF">CKO31_22370</name>
</gene>
<dbReference type="SUPFAM" id="SSF88874">
    <property type="entry name" value="Receptor-binding domain of short tail fibre protein gp12"/>
    <property type="match status" value="1"/>
</dbReference>
<keyword evidence="3" id="KW-1185">Reference proteome</keyword>
<proteinExistence type="predicted"/>
<accession>A0ABS1CNM8</accession>
<dbReference type="Proteomes" id="UP000748752">
    <property type="component" value="Unassembled WGS sequence"/>
</dbReference>
<organism evidence="2 3">
    <name type="scientific">Thiohalocapsa halophila</name>
    <dbReference type="NCBI Taxonomy" id="69359"/>
    <lineage>
        <taxon>Bacteria</taxon>
        <taxon>Pseudomonadati</taxon>
        <taxon>Pseudomonadota</taxon>
        <taxon>Gammaproteobacteria</taxon>
        <taxon>Chromatiales</taxon>
        <taxon>Chromatiaceae</taxon>
        <taxon>Thiohalocapsa</taxon>
    </lineage>
</organism>
<evidence type="ECO:0000313" key="3">
    <source>
        <dbReference type="Proteomes" id="UP000748752"/>
    </source>
</evidence>
<comment type="caution">
    <text evidence="2">The sequence shown here is derived from an EMBL/GenBank/DDBJ whole genome shotgun (WGS) entry which is preliminary data.</text>
</comment>
<feature type="region of interest" description="Disordered" evidence="1">
    <location>
        <begin position="1"/>
        <end position="24"/>
    </location>
</feature>
<name>A0ABS1CNM8_9GAMM</name>